<dbReference type="SMART" id="SM00903">
    <property type="entry name" value="Flavin_Reduct"/>
    <property type="match status" value="1"/>
</dbReference>
<comment type="similarity">
    <text evidence="4">Belongs to the flavoredoxin family.</text>
</comment>
<dbReference type="GO" id="GO:0010181">
    <property type="term" value="F:FMN binding"/>
    <property type="evidence" value="ECO:0007669"/>
    <property type="project" value="InterPro"/>
</dbReference>
<dbReference type="GO" id="GO:0016646">
    <property type="term" value="F:oxidoreductase activity, acting on the CH-NH group of donors, NAD or NADP as acceptor"/>
    <property type="evidence" value="ECO:0007669"/>
    <property type="project" value="UniProtKB-ARBA"/>
</dbReference>
<reference evidence="6 7" key="1">
    <citation type="journal article" date="2012" name="Stand. Genomic Sci.">
        <title>Complete genome sequence of the melanogenic marine bacterium Marinomonas mediterranea type strain (MMB-1(T)).</title>
        <authorList>
            <person name="Lucas-Elio P."/>
            <person name="Goodwin L."/>
            <person name="Woyke T."/>
            <person name="Pitluck S."/>
            <person name="Nolan M."/>
            <person name="Kyrpides N.C."/>
            <person name="Detter J.C."/>
            <person name="Copeland A."/>
            <person name="Teshima H."/>
            <person name="Bruce D."/>
            <person name="Detter C."/>
            <person name="Tapia R."/>
            <person name="Han S."/>
            <person name="Land M.L."/>
            <person name="Ivanova N."/>
            <person name="Mikhailova N."/>
            <person name="Johnston A.W."/>
            <person name="Sanchez-Amat A."/>
        </authorList>
    </citation>
    <scope>NUCLEOTIDE SEQUENCE [LARGE SCALE GENOMIC DNA]</scope>
    <source>
        <strain evidence="7">ATCC 700492 / JCM 21426 / NBRC 103028 / MMB-1</strain>
    </source>
</reference>
<evidence type="ECO:0000313" key="7">
    <source>
        <dbReference type="Proteomes" id="UP000001062"/>
    </source>
</evidence>
<gene>
    <name evidence="6" type="ordered locus">Marme_3066</name>
</gene>
<evidence type="ECO:0000256" key="4">
    <source>
        <dbReference type="ARBA" id="ARBA00038054"/>
    </source>
</evidence>
<sequence>MDFNFNELSSNQRYHLMTQTITPRPIAWILTENEDGSFNLAPFSYFAALNSDPALVVVSIGNKSSDTPKDTKKNLLRTKECVLHIPSLEHANAVNESAATLDYHDTELTRSGVTIAPFVDSLPRISEAKVAMHCSLYDVHQFGDAGFEACYLEIQAVYIDDELVTTDEQRTTVSASILNPLGRLGGSDYATFGGSLTLKRPK</sequence>
<dbReference type="EMBL" id="CP002583">
    <property type="protein sequence ID" value="ADZ92285.1"/>
    <property type="molecule type" value="Genomic_DNA"/>
</dbReference>
<dbReference type="SUPFAM" id="SSF50475">
    <property type="entry name" value="FMN-binding split barrel"/>
    <property type="match status" value="1"/>
</dbReference>
<protein>
    <submittedName>
        <fullName evidence="6">Flavin reductase domain protein FMN-binding protein</fullName>
    </submittedName>
</protein>
<keyword evidence="3" id="KW-0288">FMN</keyword>
<evidence type="ECO:0000256" key="3">
    <source>
        <dbReference type="ARBA" id="ARBA00022643"/>
    </source>
</evidence>
<dbReference type="Pfam" id="PF01613">
    <property type="entry name" value="Flavin_Reduct"/>
    <property type="match status" value="1"/>
</dbReference>
<dbReference type="Proteomes" id="UP000001062">
    <property type="component" value="Chromosome"/>
</dbReference>
<dbReference type="eggNOG" id="COG1853">
    <property type="taxonomic scope" value="Bacteria"/>
</dbReference>
<dbReference type="HOGENOM" id="CLU_059021_3_1_6"/>
<feature type="domain" description="Flavin reductase like" evidence="5">
    <location>
        <begin position="19"/>
        <end position="169"/>
    </location>
</feature>
<dbReference type="STRING" id="717774.Marme_3066"/>
<evidence type="ECO:0000256" key="2">
    <source>
        <dbReference type="ARBA" id="ARBA00022630"/>
    </source>
</evidence>
<keyword evidence="2" id="KW-0285">Flavoprotein</keyword>
<comment type="cofactor">
    <cofactor evidence="1">
        <name>FMN</name>
        <dbReference type="ChEBI" id="CHEBI:58210"/>
    </cofactor>
</comment>
<dbReference type="InterPro" id="IPR002563">
    <property type="entry name" value="Flavin_Rdtase-like_dom"/>
</dbReference>
<dbReference type="InterPro" id="IPR012349">
    <property type="entry name" value="Split_barrel_FMN-bd"/>
</dbReference>
<dbReference type="PANTHER" id="PTHR33798">
    <property type="entry name" value="FLAVOPROTEIN OXYGENASE"/>
    <property type="match status" value="1"/>
</dbReference>
<evidence type="ECO:0000256" key="1">
    <source>
        <dbReference type="ARBA" id="ARBA00001917"/>
    </source>
</evidence>
<name>F2K2A5_MARM1</name>
<dbReference type="RefSeq" id="WP_013662187.1">
    <property type="nucleotide sequence ID" value="NC_015276.1"/>
</dbReference>
<evidence type="ECO:0000313" key="6">
    <source>
        <dbReference type="EMBL" id="ADZ92285.1"/>
    </source>
</evidence>
<dbReference type="AlphaFoldDB" id="F2K2A5"/>
<dbReference type="PATRIC" id="fig|717774.3.peg.3154"/>
<proteinExistence type="inferred from homology"/>
<dbReference type="KEGG" id="mme:Marme_3066"/>
<organism evidence="6 7">
    <name type="scientific">Marinomonas mediterranea (strain ATCC 700492 / JCM 21426 / NBRC 103028 / MMB-1)</name>
    <dbReference type="NCBI Taxonomy" id="717774"/>
    <lineage>
        <taxon>Bacteria</taxon>
        <taxon>Pseudomonadati</taxon>
        <taxon>Pseudomonadota</taxon>
        <taxon>Gammaproteobacteria</taxon>
        <taxon>Oceanospirillales</taxon>
        <taxon>Oceanospirillaceae</taxon>
        <taxon>Marinomonas</taxon>
    </lineage>
</organism>
<dbReference type="OrthoDB" id="9794638at2"/>
<dbReference type="PANTHER" id="PTHR33798:SF5">
    <property type="entry name" value="FLAVIN REDUCTASE LIKE DOMAIN-CONTAINING PROTEIN"/>
    <property type="match status" value="1"/>
</dbReference>
<keyword evidence="7" id="KW-1185">Reference proteome</keyword>
<evidence type="ECO:0000259" key="5">
    <source>
        <dbReference type="SMART" id="SM00903"/>
    </source>
</evidence>
<dbReference type="Gene3D" id="2.30.110.10">
    <property type="entry name" value="Electron Transport, Fmn-binding Protein, Chain A"/>
    <property type="match status" value="1"/>
</dbReference>
<accession>F2K2A5</accession>